<dbReference type="AlphaFoldDB" id="A0A4Y8KV88"/>
<dbReference type="RefSeq" id="WP_134437544.1">
    <property type="nucleotide sequence ID" value="NZ_SOML01000017.1"/>
</dbReference>
<evidence type="ECO:0000313" key="1">
    <source>
        <dbReference type="EMBL" id="TFD92587.1"/>
    </source>
</evidence>
<protein>
    <submittedName>
        <fullName evidence="1">Uncharacterized protein</fullName>
    </submittedName>
</protein>
<evidence type="ECO:0000313" key="2">
    <source>
        <dbReference type="Proteomes" id="UP000297861"/>
    </source>
</evidence>
<keyword evidence="2" id="KW-1185">Reference proteome</keyword>
<dbReference type="Proteomes" id="UP000297861">
    <property type="component" value="Unassembled WGS sequence"/>
</dbReference>
<name>A0A4Y8KV88_9BACT</name>
<dbReference type="EMBL" id="SOML01000017">
    <property type="protein sequence ID" value="TFD92587.1"/>
    <property type="molecule type" value="Genomic_DNA"/>
</dbReference>
<organism evidence="1 2">
    <name type="scientific">Dysgonomonas capnocytophagoides</name>
    <dbReference type="NCBI Taxonomy" id="45254"/>
    <lineage>
        <taxon>Bacteria</taxon>
        <taxon>Pseudomonadati</taxon>
        <taxon>Bacteroidota</taxon>
        <taxon>Bacteroidia</taxon>
        <taxon>Bacteroidales</taxon>
        <taxon>Dysgonomonadaceae</taxon>
        <taxon>Dysgonomonas</taxon>
    </lineage>
</organism>
<sequence>MNTKKITEYLNEHDIYIEKFHFLGTLRSPDLYDIDLLDRLNEEKDKRQELFKERPDLKFPKEFEDEEHLQDWIADNHLNGVFLSVNIPVCNDFCFENGSAKSWHSSRGHCYIKHIYTENLSSILDEIKRIDNEFFFYDVERNKKQQGIS</sequence>
<accession>A0A4Y8KV88</accession>
<gene>
    <name evidence="1" type="ORF">E2605_18685</name>
</gene>
<proteinExistence type="predicted"/>
<reference evidence="1 2" key="1">
    <citation type="submission" date="2019-03" db="EMBL/GenBank/DDBJ databases">
        <title>San Antonio Military Medical Center submission to MRSN (WRAIR), pending publication.</title>
        <authorList>
            <person name="Blyth D.M."/>
            <person name="Mccarthy S.L."/>
            <person name="Schall S.E."/>
            <person name="Stam J.A."/>
            <person name="Ong A.C."/>
            <person name="Mcgann P.T."/>
        </authorList>
    </citation>
    <scope>NUCLEOTIDE SEQUENCE [LARGE SCALE GENOMIC DNA]</scope>
    <source>
        <strain evidence="1 2">MRSN571793</strain>
    </source>
</reference>
<comment type="caution">
    <text evidence="1">The sequence shown here is derived from an EMBL/GenBank/DDBJ whole genome shotgun (WGS) entry which is preliminary data.</text>
</comment>